<dbReference type="GO" id="GO:0080044">
    <property type="term" value="F:quercetin 7-O-glucosyltransferase activity"/>
    <property type="evidence" value="ECO:0007669"/>
    <property type="project" value="TreeGrafter"/>
</dbReference>
<evidence type="ECO:0000313" key="5">
    <source>
        <dbReference type="EMBL" id="KAF9591536.1"/>
    </source>
</evidence>
<dbReference type="PANTHER" id="PTHR11926">
    <property type="entry name" value="GLUCOSYL/GLUCURONOSYL TRANSFERASES"/>
    <property type="match status" value="1"/>
</dbReference>
<dbReference type="Gene3D" id="3.40.50.2000">
    <property type="entry name" value="Glycogen Phosphorylase B"/>
    <property type="match status" value="2"/>
</dbReference>
<evidence type="ECO:0000256" key="3">
    <source>
        <dbReference type="RuleBase" id="RU003718"/>
    </source>
</evidence>
<name>A0A835LLC5_9MAGN</name>
<dbReference type="CDD" id="cd03784">
    <property type="entry name" value="GT1_Gtf-like"/>
    <property type="match status" value="1"/>
</dbReference>
<dbReference type="AlphaFoldDB" id="A0A835LLC5"/>
<dbReference type="InterPro" id="IPR035595">
    <property type="entry name" value="UDP_glycos_trans_CS"/>
</dbReference>
<dbReference type="Proteomes" id="UP000631114">
    <property type="component" value="Unassembled WGS sequence"/>
</dbReference>
<comment type="similarity">
    <text evidence="1 3">Belongs to the UDP-glycosyltransferase family.</text>
</comment>
<keyword evidence="3" id="KW-0328">Glycosyltransferase</keyword>
<reference evidence="5 6" key="1">
    <citation type="submission" date="2020-10" db="EMBL/GenBank/DDBJ databases">
        <title>The Coptis chinensis genome and diversification of protoberbering-type alkaloids.</title>
        <authorList>
            <person name="Wang B."/>
            <person name="Shu S."/>
            <person name="Song C."/>
            <person name="Liu Y."/>
        </authorList>
    </citation>
    <scope>NUCLEOTIDE SEQUENCE [LARGE SCALE GENOMIC DNA]</scope>
    <source>
        <strain evidence="5">HL-2020</strain>
        <tissue evidence="5">Leaf</tissue>
    </source>
</reference>
<comment type="caution">
    <text evidence="5">The sequence shown here is derived from an EMBL/GenBank/DDBJ whole genome shotgun (WGS) entry which is preliminary data.</text>
</comment>
<organism evidence="5 6">
    <name type="scientific">Coptis chinensis</name>
    <dbReference type="NCBI Taxonomy" id="261450"/>
    <lineage>
        <taxon>Eukaryota</taxon>
        <taxon>Viridiplantae</taxon>
        <taxon>Streptophyta</taxon>
        <taxon>Embryophyta</taxon>
        <taxon>Tracheophyta</taxon>
        <taxon>Spermatophyta</taxon>
        <taxon>Magnoliopsida</taxon>
        <taxon>Ranunculales</taxon>
        <taxon>Ranunculaceae</taxon>
        <taxon>Coptidoideae</taxon>
        <taxon>Coptis</taxon>
    </lineage>
</organism>
<dbReference type="PANTHER" id="PTHR11926:SF1412">
    <property type="entry name" value="UDP-GLYCOSYLTRANSFERASE 83A1-LIKE"/>
    <property type="match status" value="1"/>
</dbReference>
<sequence length="457" mass="51605">MGKVPHVVVVPLPAQGHLMPLMEFSQQLVDNGVKVTVVNAEFIHNKVISTLLDHIGEQEDRKIHLVYLSDGLDAKDDRTDSQKRADFMSRDMQVHLEKLVTKINESGHENIDCVVTDPSMGWTLEFTEKLGIKRAMFWPAALGVLAFMLYVPKLVEAGDIDYKGCPMKEEVLRLPVSMPAMSTIDLMWVSSGGNTMREKLFKYINNVKQAVEATNWILCNSFDELEPASYDFIPNILSIGPLLATERLGHPPGHLLLEDSTCLTWLDQQPVQSVVYFAFGSTTTFNQCQFNELVHGLELVNQPFLWVIRPDLTDELSPLYTESFKNILAHHGKIVNWAPQQNVLAHPSIACFVTHCGWNSTVEGVSMGVPLLCWPYHADQFHNQIYICDIWRVGLRLDKDENGNVGRFEINKKVHELIGDEGIRSRAQVLKYKAKRSVSEGGSSSKNFNDFINRLKC</sequence>
<dbReference type="Pfam" id="PF00201">
    <property type="entry name" value="UDPGT"/>
    <property type="match status" value="1"/>
</dbReference>
<protein>
    <recommendedName>
        <fullName evidence="4">Glycosyltransferase</fullName>
        <ecNumber evidence="4">2.4.1.-</ecNumber>
    </recommendedName>
</protein>
<dbReference type="InterPro" id="IPR002213">
    <property type="entry name" value="UDP_glucos_trans"/>
</dbReference>
<dbReference type="FunFam" id="3.40.50.2000:FF:000061">
    <property type="entry name" value="UDP-glycosyltransferase 83A1"/>
    <property type="match status" value="1"/>
</dbReference>
<dbReference type="SUPFAM" id="SSF53756">
    <property type="entry name" value="UDP-Glycosyltransferase/glycogen phosphorylase"/>
    <property type="match status" value="1"/>
</dbReference>
<dbReference type="FunFam" id="3.40.50.2000:FF:000108">
    <property type="entry name" value="UDP-glycosyltransferase 83A1"/>
    <property type="match status" value="1"/>
</dbReference>
<dbReference type="PROSITE" id="PS00375">
    <property type="entry name" value="UDPGT"/>
    <property type="match status" value="1"/>
</dbReference>
<evidence type="ECO:0000256" key="4">
    <source>
        <dbReference type="RuleBase" id="RU362057"/>
    </source>
</evidence>
<dbReference type="OrthoDB" id="5835829at2759"/>
<evidence type="ECO:0000313" key="6">
    <source>
        <dbReference type="Proteomes" id="UP000631114"/>
    </source>
</evidence>
<dbReference type="EMBL" id="JADFTS010000008">
    <property type="protein sequence ID" value="KAF9591536.1"/>
    <property type="molecule type" value="Genomic_DNA"/>
</dbReference>
<evidence type="ECO:0000256" key="2">
    <source>
        <dbReference type="ARBA" id="ARBA00022679"/>
    </source>
</evidence>
<keyword evidence="2 3" id="KW-0808">Transferase</keyword>
<evidence type="ECO:0000256" key="1">
    <source>
        <dbReference type="ARBA" id="ARBA00009995"/>
    </source>
</evidence>
<dbReference type="EC" id="2.4.1.-" evidence="4"/>
<dbReference type="InterPro" id="IPR018247">
    <property type="entry name" value="EF_Hand_1_Ca_BS"/>
</dbReference>
<proteinExistence type="inferred from homology"/>
<keyword evidence="6" id="KW-1185">Reference proteome</keyword>
<accession>A0A835LLC5</accession>
<gene>
    <name evidence="5" type="ORF">IFM89_004590</name>
</gene>
<dbReference type="GO" id="GO:0080043">
    <property type="term" value="F:quercetin 3-O-glucosyltransferase activity"/>
    <property type="evidence" value="ECO:0007669"/>
    <property type="project" value="TreeGrafter"/>
</dbReference>
<dbReference type="PROSITE" id="PS00018">
    <property type="entry name" value="EF_HAND_1"/>
    <property type="match status" value="1"/>
</dbReference>